<proteinExistence type="predicted"/>
<gene>
    <name evidence="1" type="ORF">RPERSI_LOCUS28615</name>
</gene>
<feature type="non-terminal residue" evidence="1">
    <location>
        <position position="1"/>
    </location>
</feature>
<name>A0ACA9SD80_9GLOM</name>
<comment type="caution">
    <text evidence="1">The sequence shown here is derived from an EMBL/GenBank/DDBJ whole genome shotgun (WGS) entry which is preliminary data.</text>
</comment>
<evidence type="ECO:0000313" key="1">
    <source>
        <dbReference type="EMBL" id="CAG8832854.1"/>
    </source>
</evidence>
<feature type="non-terminal residue" evidence="1">
    <location>
        <position position="43"/>
    </location>
</feature>
<dbReference type="Proteomes" id="UP000789920">
    <property type="component" value="Unassembled WGS sequence"/>
</dbReference>
<accession>A0ACA9SD80</accession>
<keyword evidence="2" id="KW-1185">Reference proteome</keyword>
<dbReference type="EMBL" id="CAJVQC010104932">
    <property type="protein sequence ID" value="CAG8832854.1"/>
    <property type="molecule type" value="Genomic_DNA"/>
</dbReference>
<organism evidence="1 2">
    <name type="scientific">Racocetra persica</name>
    <dbReference type="NCBI Taxonomy" id="160502"/>
    <lineage>
        <taxon>Eukaryota</taxon>
        <taxon>Fungi</taxon>
        <taxon>Fungi incertae sedis</taxon>
        <taxon>Mucoromycota</taxon>
        <taxon>Glomeromycotina</taxon>
        <taxon>Glomeromycetes</taxon>
        <taxon>Diversisporales</taxon>
        <taxon>Gigasporaceae</taxon>
        <taxon>Racocetra</taxon>
    </lineage>
</organism>
<reference evidence="1" key="1">
    <citation type="submission" date="2021-06" db="EMBL/GenBank/DDBJ databases">
        <authorList>
            <person name="Kallberg Y."/>
            <person name="Tangrot J."/>
            <person name="Rosling A."/>
        </authorList>
    </citation>
    <scope>NUCLEOTIDE SEQUENCE</scope>
    <source>
        <strain evidence="1">MA461A</strain>
    </source>
</reference>
<sequence length="43" mass="5033">KVLPILPPIFVKPEVSEELENLGSFNNFEFEDKILKKVKRYLA</sequence>
<evidence type="ECO:0000313" key="2">
    <source>
        <dbReference type="Proteomes" id="UP000789920"/>
    </source>
</evidence>
<protein>
    <submittedName>
        <fullName evidence="1">30482_t:CDS:1</fullName>
    </submittedName>
</protein>